<reference evidence="2 3" key="1">
    <citation type="journal article" date="2012" name="J. Bacteriol.">
        <title>Draft Genome Sequence of the Soil Bacterium Burkholderia terrae Strain BS001, Which Interacts with Fungal Surface Structures.</title>
        <authorList>
            <person name="Nazir R."/>
            <person name="Hansen M.A."/>
            <person name="Sorensen S."/>
            <person name="van Elsas J.D."/>
        </authorList>
    </citation>
    <scope>NUCLEOTIDE SEQUENCE [LARGE SCALE GENOMIC DNA]</scope>
    <source>
        <strain evidence="2 3">BS001</strain>
    </source>
</reference>
<dbReference type="AlphaFoldDB" id="A0AAN1MIG8"/>
<dbReference type="KEGG" id="phs:C2L64_08295"/>
<dbReference type="EMBL" id="AKAU01000014">
    <property type="protein sequence ID" value="EIN02787.1"/>
    <property type="molecule type" value="Genomic_DNA"/>
</dbReference>
<proteinExistence type="predicted"/>
<dbReference type="EMBL" id="CP026105">
    <property type="protein sequence ID" value="AUT68332.1"/>
    <property type="molecule type" value="Genomic_DNA"/>
</dbReference>
<keyword evidence="3" id="KW-1185">Reference proteome</keyword>
<name>A0AAN1MIG8_9BURK</name>
<dbReference type="Proteomes" id="UP000004980">
    <property type="component" value="Unassembled WGS sequence"/>
</dbReference>
<evidence type="ECO:0000313" key="1">
    <source>
        <dbReference type="EMBL" id="AUT68332.1"/>
    </source>
</evidence>
<evidence type="ECO:0000313" key="4">
    <source>
        <dbReference type="Proteomes" id="UP000236649"/>
    </source>
</evidence>
<dbReference type="Proteomes" id="UP000236649">
    <property type="component" value="Chromosome 1"/>
</dbReference>
<reference evidence="1 4" key="2">
    <citation type="submission" date="2018-01" db="EMBL/GenBank/DDBJ databases">
        <title>Species boundaries and ecological features among Paraburkholderia terrae DSMZ17804T, P. hospita DSMZ17164T and P. caribensis DSMZ13236T.</title>
        <authorList>
            <person name="Pratama A.A."/>
        </authorList>
    </citation>
    <scope>NUCLEOTIDE SEQUENCE [LARGE SCALE GENOMIC DNA]</scope>
    <source>
        <strain evidence="1 4">DSM 17164</strain>
    </source>
</reference>
<evidence type="ECO:0000313" key="3">
    <source>
        <dbReference type="Proteomes" id="UP000004980"/>
    </source>
</evidence>
<protein>
    <submittedName>
        <fullName evidence="1">Uncharacterized protein</fullName>
    </submittedName>
</protein>
<gene>
    <name evidence="1" type="ORF">C2L64_08295</name>
    <name evidence="2" type="ORF">WQE_02332</name>
</gene>
<evidence type="ECO:0000313" key="2">
    <source>
        <dbReference type="EMBL" id="EIN02787.1"/>
    </source>
</evidence>
<organism evidence="1 4">
    <name type="scientific">Paraburkholderia hospita</name>
    <dbReference type="NCBI Taxonomy" id="169430"/>
    <lineage>
        <taxon>Bacteria</taxon>
        <taxon>Pseudomonadati</taxon>
        <taxon>Pseudomonadota</taxon>
        <taxon>Betaproteobacteria</taxon>
        <taxon>Burkholderiales</taxon>
        <taxon>Burkholderiaceae</taxon>
        <taxon>Paraburkholderia</taxon>
    </lineage>
</organism>
<accession>A0AAN1MIG8</accession>
<sequence>MDFLQSKFTGKSGLRSPALLKANVALCFDSVRPCGLVVQGAEPFSKAHYDASSVARRLRTNKAGMYTKDQNSAGGIYEVGTANQMLEQLVCVTWCDRFCIFLNGNKGLRRR</sequence>